<sequence length="167" mass="18670">MHLKLGEVPTIIISPVKSQNRCSKNMIPISLEGPNPLSSKSCGTITKTSYFSPYSNYWRQMRKICTMELLGAKSVRSFGSIRNDEVSGSIGMASGLEIADLFPSSKIISTLSWSKLRLLMMRPKLDVILDDIINEHKQNLANGEFGNEDLVDVFMRIKESGELEISR</sequence>
<evidence type="ECO:0000313" key="7">
    <source>
        <dbReference type="EMBL" id="KAK6145882.1"/>
    </source>
</evidence>
<dbReference type="InterPro" id="IPR052306">
    <property type="entry name" value="CYP450_71D"/>
</dbReference>
<keyword evidence="3" id="KW-0479">Metal-binding</keyword>
<evidence type="ECO:0008006" key="9">
    <source>
        <dbReference type="Google" id="ProtNLM"/>
    </source>
</evidence>
<comment type="similarity">
    <text evidence="1">Belongs to the cytochrome P450 family.</text>
</comment>
<keyword evidence="5" id="KW-0408">Iron</keyword>
<reference evidence="7 8" key="1">
    <citation type="journal article" date="2021" name="Comput. Struct. Biotechnol. J.">
        <title>De novo genome assembly of the potent medicinal plant Rehmannia glutinosa using nanopore technology.</title>
        <authorList>
            <person name="Ma L."/>
            <person name="Dong C."/>
            <person name="Song C."/>
            <person name="Wang X."/>
            <person name="Zheng X."/>
            <person name="Niu Y."/>
            <person name="Chen S."/>
            <person name="Feng W."/>
        </authorList>
    </citation>
    <scope>NUCLEOTIDE SEQUENCE [LARGE SCALE GENOMIC DNA]</scope>
    <source>
        <strain evidence="7">DH-2019</strain>
    </source>
</reference>
<evidence type="ECO:0000256" key="3">
    <source>
        <dbReference type="ARBA" id="ARBA00022723"/>
    </source>
</evidence>
<keyword evidence="2" id="KW-0349">Heme</keyword>
<dbReference type="InterPro" id="IPR036396">
    <property type="entry name" value="Cyt_P450_sf"/>
</dbReference>
<dbReference type="Proteomes" id="UP001318860">
    <property type="component" value="Unassembled WGS sequence"/>
</dbReference>
<evidence type="ECO:0000313" key="8">
    <source>
        <dbReference type="Proteomes" id="UP001318860"/>
    </source>
</evidence>
<evidence type="ECO:0000256" key="1">
    <source>
        <dbReference type="ARBA" id="ARBA00010617"/>
    </source>
</evidence>
<keyword evidence="8" id="KW-1185">Reference proteome</keyword>
<name>A0ABR0WEM8_REHGL</name>
<comment type="caution">
    <text evidence="7">The sequence shown here is derived from an EMBL/GenBank/DDBJ whole genome shotgun (WGS) entry which is preliminary data.</text>
</comment>
<gene>
    <name evidence="7" type="ORF">DH2020_019751</name>
</gene>
<keyword evidence="6" id="KW-0503">Monooxygenase</keyword>
<proteinExistence type="inferred from homology"/>
<organism evidence="7 8">
    <name type="scientific">Rehmannia glutinosa</name>
    <name type="common">Chinese foxglove</name>
    <dbReference type="NCBI Taxonomy" id="99300"/>
    <lineage>
        <taxon>Eukaryota</taxon>
        <taxon>Viridiplantae</taxon>
        <taxon>Streptophyta</taxon>
        <taxon>Embryophyta</taxon>
        <taxon>Tracheophyta</taxon>
        <taxon>Spermatophyta</taxon>
        <taxon>Magnoliopsida</taxon>
        <taxon>eudicotyledons</taxon>
        <taxon>Gunneridae</taxon>
        <taxon>Pentapetalae</taxon>
        <taxon>asterids</taxon>
        <taxon>lamiids</taxon>
        <taxon>Lamiales</taxon>
        <taxon>Orobanchaceae</taxon>
        <taxon>Rehmannieae</taxon>
        <taxon>Rehmannia</taxon>
    </lineage>
</organism>
<keyword evidence="4" id="KW-0560">Oxidoreductase</keyword>
<dbReference type="PANTHER" id="PTHR47953">
    <property type="entry name" value="OS08G0105600 PROTEIN"/>
    <property type="match status" value="1"/>
</dbReference>
<evidence type="ECO:0000256" key="5">
    <source>
        <dbReference type="ARBA" id="ARBA00023004"/>
    </source>
</evidence>
<protein>
    <recommendedName>
        <fullName evidence="9">Cytochrome P450</fullName>
    </recommendedName>
</protein>
<accession>A0ABR0WEM8</accession>
<evidence type="ECO:0000256" key="2">
    <source>
        <dbReference type="ARBA" id="ARBA00022617"/>
    </source>
</evidence>
<evidence type="ECO:0000256" key="4">
    <source>
        <dbReference type="ARBA" id="ARBA00023002"/>
    </source>
</evidence>
<dbReference type="EMBL" id="JABTTQ020000011">
    <property type="protein sequence ID" value="KAK6145882.1"/>
    <property type="molecule type" value="Genomic_DNA"/>
</dbReference>
<dbReference type="SUPFAM" id="SSF48264">
    <property type="entry name" value="Cytochrome P450"/>
    <property type="match status" value="1"/>
</dbReference>
<evidence type="ECO:0000256" key="6">
    <source>
        <dbReference type="ARBA" id="ARBA00023033"/>
    </source>
</evidence>
<dbReference type="Gene3D" id="1.10.630.10">
    <property type="entry name" value="Cytochrome P450"/>
    <property type="match status" value="1"/>
</dbReference>
<dbReference type="PANTHER" id="PTHR47953:SF16">
    <property type="entry name" value="CYTOCHROME P450 71D8"/>
    <property type="match status" value="1"/>
</dbReference>